<gene>
    <name evidence="2" type="ORF">GGQ88_003702</name>
</gene>
<comment type="caution">
    <text evidence="2">The sequence shown here is derived from an EMBL/GenBank/DDBJ whole genome shotgun (WGS) entry which is preliminary data.</text>
</comment>
<dbReference type="AlphaFoldDB" id="A0A7W6A1M8"/>
<sequence length="190" mass="20127">MESTSVGRLRPETVAFLPNWANFTGLARPTAIGHKRQTPQASRISRAMFRKIDDRTYASPQITLAEVAYAKALGIGLIVNNRPEDESDDQTPGPEIEAAAREAGMDYVAIPVTHAGFSMAQVEAMQSALDAAGDKPVLAYCRSGTRSTLLWALAQAKAGINPDEIAAKAAGAGYDIAPIRATVDMLAAQG</sequence>
<keyword evidence="3" id="KW-1185">Reference proteome</keyword>
<proteinExistence type="predicted"/>
<organism evidence="2 3">
    <name type="scientific">Novosphingobium hassiacum</name>
    <dbReference type="NCBI Taxonomy" id="173676"/>
    <lineage>
        <taxon>Bacteria</taxon>
        <taxon>Pseudomonadati</taxon>
        <taxon>Pseudomonadota</taxon>
        <taxon>Alphaproteobacteria</taxon>
        <taxon>Sphingomonadales</taxon>
        <taxon>Sphingomonadaceae</taxon>
        <taxon>Novosphingobium</taxon>
    </lineage>
</organism>
<accession>A0A7W6A1M8</accession>
<dbReference type="CDD" id="cd14503">
    <property type="entry name" value="PTP-bact"/>
    <property type="match status" value="1"/>
</dbReference>
<dbReference type="InterPro" id="IPR029021">
    <property type="entry name" value="Prot-tyrosine_phosphatase-like"/>
</dbReference>
<dbReference type="SUPFAM" id="SSF52799">
    <property type="entry name" value="(Phosphotyrosine protein) phosphatases II"/>
    <property type="match status" value="1"/>
</dbReference>
<dbReference type="InterPro" id="IPR005939">
    <property type="entry name" value="BLH_phosphatase-like"/>
</dbReference>
<dbReference type="NCBIfam" id="TIGR01244">
    <property type="entry name" value="TIGR01244 family sulfur transferase"/>
    <property type="match status" value="1"/>
</dbReference>
<feature type="domain" description="Beta-lactamase hydrolase-like protein phosphatase-like" evidence="1">
    <location>
        <begin position="49"/>
        <end position="157"/>
    </location>
</feature>
<dbReference type="Pfam" id="PF04273">
    <property type="entry name" value="BLH_phosphatase"/>
    <property type="match status" value="1"/>
</dbReference>
<protein>
    <submittedName>
        <fullName evidence="2">Uncharacterized protein (TIGR01244 family)</fullName>
    </submittedName>
</protein>
<evidence type="ECO:0000313" key="3">
    <source>
        <dbReference type="Proteomes" id="UP000562395"/>
    </source>
</evidence>
<dbReference type="Proteomes" id="UP000562395">
    <property type="component" value="Unassembled WGS sequence"/>
</dbReference>
<evidence type="ECO:0000259" key="1">
    <source>
        <dbReference type="Pfam" id="PF04273"/>
    </source>
</evidence>
<name>A0A7W6A1M8_9SPHN</name>
<dbReference type="Gene3D" id="3.90.190.10">
    <property type="entry name" value="Protein tyrosine phosphatase superfamily"/>
    <property type="match status" value="1"/>
</dbReference>
<reference evidence="2 3" key="1">
    <citation type="submission" date="2020-08" db="EMBL/GenBank/DDBJ databases">
        <title>Genomic Encyclopedia of Type Strains, Phase IV (KMG-IV): sequencing the most valuable type-strain genomes for metagenomic binning, comparative biology and taxonomic classification.</title>
        <authorList>
            <person name="Goeker M."/>
        </authorList>
    </citation>
    <scope>NUCLEOTIDE SEQUENCE [LARGE SCALE GENOMIC DNA]</scope>
    <source>
        <strain evidence="2 3">DSM 14552</strain>
    </source>
</reference>
<evidence type="ECO:0000313" key="2">
    <source>
        <dbReference type="EMBL" id="MBB3862402.1"/>
    </source>
</evidence>
<dbReference type="EMBL" id="JACICY010000013">
    <property type="protein sequence ID" value="MBB3862402.1"/>
    <property type="molecule type" value="Genomic_DNA"/>
</dbReference>
<dbReference type="GO" id="GO:0016787">
    <property type="term" value="F:hydrolase activity"/>
    <property type="evidence" value="ECO:0007669"/>
    <property type="project" value="InterPro"/>
</dbReference>